<dbReference type="Proteomes" id="UP000326302">
    <property type="component" value="Unassembled WGS sequence"/>
</dbReference>
<dbReference type="SUPFAM" id="SSF56645">
    <property type="entry name" value="Acyl-CoA dehydrogenase NM domain-like"/>
    <property type="match status" value="1"/>
</dbReference>
<dbReference type="PROSITE" id="PS00073">
    <property type="entry name" value="ACYL_COA_DH_2"/>
    <property type="match status" value="1"/>
</dbReference>
<dbReference type="RefSeq" id="WP_152119744.1">
    <property type="nucleotide sequence ID" value="NZ_QJOW01000002.1"/>
</dbReference>
<dbReference type="InterPro" id="IPR036250">
    <property type="entry name" value="AcylCo_DH-like_C"/>
</dbReference>
<dbReference type="Pfam" id="PF02770">
    <property type="entry name" value="Acyl-CoA_dh_M"/>
    <property type="match status" value="1"/>
</dbReference>
<evidence type="ECO:0000256" key="1">
    <source>
        <dbReference type="ARBA" id="ARBA00001974"/>
    </source>
</evidence>
<keyword evidence="4 5" id="KW-0274">FAD</keyword>
<dbReference type="InterPro" id="IPR013786">
    <property type="entry name" value="AcylCoA_DH/ox_N"/>
</dbReference>
<dbReference type="SUPFAM" id="SSF47203">
    <property type="entry name" value="Acyl-CoA dehydrogenase C-terminal domain-like"/>
    <property type="match status" value="1"/>
</dbReference>
<dbReference type="InterPro" id="IPR006089">
    <property type="entry name" value="Acyl-CoA_DH_CS"/>
</dbReference>
<accession>A0A5N5UM53</accession>
<dbReference type="InterPro" id="IPR046373">
    <property type="entry name" value="Acyl-CoA_Oxase/DH_mid-dom_sf"/>
</dbReference>
<keyword evidence="14" id="KW-1185">Reference proteome</keyword>
<dbReference type="InterPro" id="IPR009100">
    <property type="entry name" value="AcylCoA_DH/oxidase_NM_dom_sf"/>
</dbReference>
<evidence type="ECO:0000313" key="13">
    <source>
        <dbReference type="Proteomes" id="UP000326302"/>
    </source>
</evidence>
<dbReference type="Gene3D" id="1.20.140.10">
    <property type="entry name" value="Butyryl-CoA Dehydrogenase, subunit A, domain 3"/>
    <property type="match status" value="1"/>
</dbReference>
<dbReference type="Proteomes" id="UP000326865">
    <property type="component" value="Unassembled WGS sequence"/>
</dbReference>
<dbReference type="InterPro" id="IPR006091">
    <property type="entry name" value="Acyl-CoA_Oxase/DH_mid-dom"/>
</dbReference>
<evidence type="ECO:0000256" key="2">
    <source>
        <dbReference type="ARBA" id="ARBA00009347"/>
    </source>
</evidence>
<evidence type="ECO:0000313" key="11">
    <source>
        <dbReference type="EMBL" id="KAB7520009.1"/>
    </source>
</evidence>
<organism evidence="10 13">
    <name type="scientific">Halosegnis rubeus</name>
    <dbReference type="NCBI Taxonomy" id="2212850"/>
    <lineage>
        <taxon>Archaea</taxon>
        <taxon>Methanobacteriati</taxon>
        <taxon>Methanobacteriota</taxon>
        <taxon>Stenosarchaea group</taxon>
        <taxon>Halobacteria</taxon>
        <taxon>Halobacteriales</taxon>
        <taxon>Natronomonadaceae</taxon>
        <taxon>Halosegnis</taxon>
    </lineage>
</organism>
<evidence type="ECO:0000313" key="9">
    <source>
        <dbReference type="EMBL" id="KAB7515923.1"/>
    </source>
</evidence>
<feature type="domain" description="Acyl-CoA dehydrogenase/oxidase N-terminal" evidence="8">
    <location>
        <begin position="6"/>
        <end position="116"/>
    </location>
</feature>
<comment type="cofactor">
    <cofactor evidence="1 5">
        <name>FAD</name>
        <dbReference type="ChEBI" id="CHEBI:57692"/>
    </cofactor>
</comment>
<evidence type="ECO:0000259" key="8">
    <source>
        <dbReference type="Pfam" id="PF02771"/>
    </source>
</evidence>
<dbReference type="GO" id="GO:0050660">
    <property type="term" value="F:flavin adenine dinucleotide binding"/>
    <property type="evidence" value="ECO:0007669"/>
    <property type="project" value="InterPro"/>
</dbReference>
<evidence type="ECO:0000259" key="7">
    <source>
        <dbReference type="Pfam" id="PF02770"/>
    </source>
</evidence>
<feature type="domain" description="Acyl-CoA dehydrogenase/oxidase C-terminal" evidence="6">
    <location>
        <begin position="242"/>
        <end position="371"/>
    </location>
</feature>
<dbReference type="InterPro" id="IPR009075">
    <property type="entry name" value="AcylCo_DH/oxidase_C"/>
</dbReference>
<protein>
    <submittedName>
        <fullName evidence="10">Acyl-CoA dehydrogenase</fullName>
    </submittedName>
</protein>
<dbReference type="PANTHER" id="PTHR43884">
    <property type="entry name" value="ACYL-COA DEHYDROGENASE"/>
    <property type="match status" value="1"/>
</dbReference>
<dbReference type="Pfam" id="PF02771">
    <property type="entry name" value="Acyl-CoA_dh_N"/>
    <property type="match status" value="1"/>
</dbReference>
<dbReference type="PROSITE" id="PS00072">
    <property type="entry name" value="ACYL_COA_DH_1"/>
    <property type="match status" value="1"/>
</dbReference>
<evidence type="ECO:0000256" key="3">
    <source>
        <dbReference type="ARBA" id="ARBA00022630"/>
    </source>
</evidence>
<gene>
    <name evidence="9" type="ORF">DM867_01925</name>
    <name evidence="10" type="ORF">DMP03_05725</name>
    <name evidence="11" type="ORF">DP108_01810</name>
</gene>
<accession>A0A5N5UDP6</accession>
<keyword evidence="3 5" id="KW-0285">Flavoprotein</keyword>
<dbReference type="AlphaFoldDB" id="A0A5N5UDP6"/>
<name>A0A5N5UDP6_9EURY</name>
<evidence type="ECO:0000313" key="10">
    <source>
        <dbReference type="EMBL" id="KAB7516864.1"/>
    </source>
</evidence>
<dbReference type="EMBL" id="QJOW01000002">
    <property type="protein sequence ID" value="KAB7516864.1"/>
    <property type="molecule type" value="Genomic_DNA"/>
</dbReference>
<keyword evidence="5" id="KW-0560">Oxidoreductase</keyword>
<dbReference type="PANTHER" id="PTHR43884:SF12">
    <property type="entry name" value="ISOVALERYL-COA DEHYDROGENASE, MITOCHONDRIAL-RELATED"/>
    <property type="match status" value="1"/>
</dbReference>
<accession>A0A5N5UBH4</accession>
<evidence type="ECO:0000313" key="14">
    <source>
        <dbReference type="Proteomes" id="UP000326865"/>
    </source>
</evidence>
<proteinExistence type="inferred from homology"/>
<dbReference type="EMBL" id="QKKZ01000001">
    <property type="protein sequence ID" value="KAB7515923.1"/>
    <property type="molecule type" value="Genomic_DNA"/>
</dbReference>
<sequence length="377" mass="40637">MPFHPTDAQTALRSEAREFATDEIVPVADELDHEARYPADIMSALGERRWAGLTLPESVGGLGRGYVALALVTEELAAASMPVASALNLHLGVAQLTAEHGTPAQRDRWLDSMARFETVAALGLSEDNAGSDKSGIETTAERDGEGWRLTGHKRWVSNFHEADLVCTYARTGDEPFPGGITAFLVDSEAFTLDREWDTLGARPVPACRVTLEDAFVPDERRLGAVGEGYRHRSTVANGVNVPARGVGIARAARDAAATHTTDRKQAGNPLADRQGVRWELASLTRRFETARAVTLRAADRADRGLDYGRAMATAKLEATEAAVENANDALQLHGGIGYTRERSVERYLRDAKLLTIAGGPNAGHRDALGAAVVEEHR</sequence>
<dbReference type="InterPro" id="IPR037069">
    <property type="entry name" value="AcylCoA_DH/ox_N_sf"/>
</dbReference>
<dbReference type="PIRSF" id="PIRSF016578">
    <property type="entry name" value="HsaA"/>
    <property type="match status" value="1"/>
</dbReference>
<dbReference type="Gene3D" id="2.40.110.10">
    <property type="entry name" value="Butyryl-CoA Dehydrogenase, subunit A, domain 2"/>
    <property type="match status" value="1"/>
</dbReference>
<dbReference type="Proteomes" id="UP000326207">
    <property type="component" value="Unassembled WGS sequence"/>
</dbReference>
<dbReference type="Gene3D" id="1.10.540.10">
    <property type="entry name" value="Acyl-CoA dehydrogenase/oxidase, N-terminal domain"/>
    <property type="match status" value="1"/>
</dbReference>
<dbReference type="OrthoDB" id="275197at2157"/>
<feature type="domain" description="Acyl-CoA oxidase/dehydrogenase middle" evidence="7">
    <location>
        <begin position="121"/>
        <end position="213"/>
    </location>
</feature>
<dbReference type="EMBL" id="QMDY01000001">
    <property type="protein sequence ID" value="KAB7520009.1"/>
    <property type="molecule type" value="Genomic_DNA"/>
</dbReference>
<dbReference type="Pfam" id="PF00441">
    <property type="entry name" value="Acyl-CoA_dh_1"/>
    <property type="match status" value="1"/>
</dbReference>
<dbReference type="GO" id="GO:0003995">
    <property type="term" value="F:acyl-CoA dehydrogenase activity"/>
    <property type="evidence" value="ECO:0007669"/>
    <property type="project" value="InterPro"/>
</dbReference>
<evidence type="ECO:0000259" key="6">
    <source>
        <dbReference type="Pfam" id="PF00441"/>
    </source>
</evidence>
<evidence type="ECO:0000256" key="4">
    <source>
        <dbReference type="ARBA" id="ARBA00022827"/>
    </source>
</evidence>
<evidence type="ECO:0000313" key="12">
    <source>
        <dbReference type="Proteomes" id="UP000326207"/>
    </source>
</evidence>
<comment type="caution">
    <text evidence="10">The sequence shown here is derived from an EMBL/GenBank/DDBJ whole genome shotgun (WGS) entry which is preliminary data.</text>
</comment>
<evidence type="ECO:0000256" key="5">
    <source>
        <dbReference type="RuleBase" id="RU362125"/>
    </source>
</evidence>
<reference evidence="12 13" key="1">
    <citation type="submission" date="2019-10" db="EMBL/GenBank/DDBJ databases">
        <title>Unraveling microbial dark matter from salterns through culturing: the case of the genus Halosegnis.</title>
        <authorList>
            <person name="Duran-Viseras A."/>
            <person name="Andrei A.-S."/>
            <person name="Vera-Gargallo B."/>
            <person name="Ghai R."/>
            <person name="Sanchez-Porro C."/>
            <person name="Ventosa A."/>
        </authorList>
    </citation>
    <scope>NUCLEOTIDE SEQUENCE [LARGE SCALE GENOMIC DNA]</scope>
    <source>
        <strain evidence="10 13">F17-44</strain>
        <strain evidence="9 14">F18-79</strain>
        <strain evidence="11 12">F19-13</strain>
    </source>
</reference>
<comment type="similarity">
    <text evidence="2 5">Belongs to the acyl-CoA dehydrogenase family.</text>
</comment>